<dbReference type="Proteomes" id="UP000182719">
    <property type="component" value="Unassembled WGS sequence"/>
</dbReference>
<name>A0A1H7YKL4_STIAU</name>
<reference evidence="2" key="1">
    <citation type="submission" date="2016-10" db="EMBL/GenBank/DDBJ databases">
        <authorList>
            <person name="Varghese N."/>
            <person name="Submissions S."/>
        </authorList>
    </citation>
    <scope>NUCLEOTIDE SEQUENCE [LARGE SCALE GENOMIC DNA]</scope>
    <source>
        <strain evidence="2">DSM 17044</strain>
    </source>
</reference>
<gene>
    <name evidence="1" type="ORF">SAMN05444354_11731</name>
</gene>
<protein>
    <submittedName>
        <fullName evidence="1">Uncharacterized protein</fullName>
    </submittedName>
</protein>
<keyword evidence="2" id="KW-1185">Reference proteome</keyword>
<proteinExistence type="predicted"/>
<organism evidence="1 2">
    <name type="scientific">Stigmatella aurantiaca</name>
    <dbReference type="NCBI Taxonomy" id="41"/>
    <lineage>
        <taxon>Bacteria</taxon>
        <taxon>Pseudomonadati</taxon>
        <taxon>Myxococcota</taxon>
        <taxon>Myxococcia</taxon>
        <taxon>Myxococcales</taxon>
        <taxon>Cystobacterineae</taxon>
        <taxon>Archangiaceae</taxon>
        <taxon>Stigmatella</taxon>
    </lineage>
</organism>
<dbReference type="EMBL" id="FOAP01000017">
    <property type="protein sequence ID" value="SEM45669.1"/>
    <property type="molecule type" value="Genomic_DNA"/>
</dbReference>
<evidence type="ECO:0000313" key="1">
    <source>
        <dbReference type="EMBL" id="SEM45669.1"/>
    </source>
</evidence>
<sequence>MKREGSVAGRMVRGFVVAALCGGFMPGCASGGGNDSGSDPAAKDTLELRPEAGLLTALPPRVGLSLKNIQDAQASLPYCRLYSEYVTPYVLQAYYSDQGFDGCVVAWIGDTGNSLEVNANYAEDVYRIYVKRSGPAVGDTVFRMLGDGVGPVDLHLGRPLQNAVDTFSLALTAQGYPIVAWLHQPSVHAPNVVIQAAQWNGQAWVNMGAELNDENSADSVASKPHLTWNTHGQPVLSWDETVGTTTRHSQRVWNGSVWTE</sequence>
<accession>A0A1H7YKL4</accession>
<dbReference type="AlphaFoldDB" id="A0A1H7YKL4"/>
<evidence type="ECO:0000313" key="2">
    <source>
        <dbReference type="Proteomes" id="UP000182719"/>
    </source>
</evidence>